<feature type="region of interest" description="Disordered" evidence="1">
    <location>
        <begin position="25"/>
        <end position="63"/>
    </location>
</feature>
<name>A0A3B0FG20_PSEPS</name>
<evidence type="ECO:0000256" key="1">
    <source>
        <dbReference type="SAM" id="MobiDB-lite"/>
    </source>
</evidence>
<dbReference type="AlphaFoldDB" id="A0A3B0FG20"/>
<evidence type="ECO:0000313" key="2">
    <source>
        <dbReference type="EMBL" id="RKO21833.1"/>
    </source>
</evidence>
<dbReference type="RefSeq" id="WP_120693053.1">
    <property type="nucleotide sequence ID" value="NZ_RBNH01000015.1"/>
</dbReference>
<evidence type="ECO:0000313" key="3">
    <source>
        <dbReference type="Proteomes" id="UP000273159"/>
    </source>
</evidence>
<sequence length="63" mass="6758">MAENLPSFEEMRARAFALLGDAEDELRSDWRPGTGPTADQGRAASEAKQAIAQAKAALDRAAR</sequence>
<gene>
    <name evidence="2" type="ORF">D7Z96_15340</name>
</gene>
<dbReference type="Proteomes" id="UP000273159">
    <property type="component" value="Unassembled WGS sequence"/>
</dbReference>
<proteinExistence type="predicted"/>
<protein>
    <submittedName>
        <fullName evidence="2">Uncharacterized protein</fullName>
    </submittedName>
</protein>
<accession>A0A3B0FG20</accession>
<organism evidence="2 3">
    <name type="scientific">Pseudarthrobacter phenanthrenivorans</name>
    <name type="common">Arthrobacter phenanthrenivorans</name>
    <dbReference type="NCBI Taxonomy" id="361575"/>
    <lineage>
        <taxon>Bacteria</taxon>
        <taxon>Bacillati</taxon>
        <taxon>Actinomycetota</taxon>
        <taxon>Actinomycetes</taxon>
        <taxon>Micrococcales</taxon>
        <taxon>Micrococcaceae</taxon>
        <taxon>Pseudarthrobacter</taxon>
    </lineage>
</organism>
<comment type="caution">
    <text evidence="2">The sequence shown here is derived from an EMBL/GenBank/DDBJ whole genome shotgun (WGS) entry which is preliminary data.</text>
</comment>
<reference evidence="2 3" key="1">
    <citation type="submission" date="2018-10" db="EMBL/GenBank/DDBJ databases">
        <title>Genome-guide identification and characterization of bacteria that degrade polycyclic aromatic hydrocarbons and resist hexavalent chromium simultaneously.</title>
        <authorList>
            <person name="Feng H."/>
        </authorList>
    </citation>
    <scope>NUCLEOTIDE SEQUENCE [LARGE SCALE GENOMIC DNA]</scope>
    <source>
        <strain evidence="2 3">J015</strain>
    </source>
</reference>
<dbReference type="EMBL" id="RBNH01000015">
    <property type="protein sequence ID" value="RKO21833.1"/>
    <property type="molecule type" value="Genomic_DNA"/>
</dbReference>
<reference evidence="3" key="2">
    <citation type="submission" date="2018-10" db="EMBL/GenBank/DDBJ databases">
        <authorList>
            <person name="Wang Y."/>
            <person name="Wang J."/>
            <person name="Yang X."/>
            <person name="Wang Z."/>
            <person name="Huang Y."/>
        </authorList>
    </citation>
    <scope>NUCLEOTIDE SEQUENCE [LARGE SCALE GENOMIC DNA]</scope>
    <source>
        <strain evidence="3">J015</strain>
    </source>
</reference>
<feature type="compositionally biased region" description="Low complexity" evidence="1">
    <location>
        <begin position="43"/>
        <end position="56"/>
    </location>
</feature>